<comment type="caution">
    <text evidence="4">The sequence shown here is derived from an EMBL/GenBank/DDBJ whole genome shotgun (WGS) entry which is preliminary data.</text>
</comment>
<accession>A0ABR4PA27</accession>
<proteinExistence type="predicted"/>
<dbReference type="PANTHER" id="PTHR10900:SF77">
    <property type="entry name" value="FI19380P1"/>
    <property type="match status" value="1"/>
</dbReference>
<dbReference type="Gene3D" id="2.30.180.10">
    <property type="entry name" value="FAS1 domain"/>
    <property type="match status" value="2"/>
</dbReference>
<gene>
    <name evidence="4" type="ORF">PVAG01_08633</name>
</gene>
<dbReference type="SUPFAM" id="SSF82153">
    <property type="entry name" value="FAS1 domain"/>
    <property type="match status" value="2"/>
</dbReference>
<reference evidence="4 5" key="1">
    <citation type="submission" date="2024-06" db="EMBL/GenBank/DDBJ databases">
        <title>Complete genome of Phlyctema vagabunda strain 19-DSS-EL-015.</title>
        <authorList>
            <person name="Fiorenzani C."/>
        </authorList>
    </citation>
    <scope>NUCLEOTIDE SEQUENCE [LARGE SCALE GENOMIC DNA]</scope>
    <source>
        <strain evidence="4 5">19-DSS-EL-015</strain>
    </source>
</reference>
<feature type="region of interest" description="Disordered" evidence="1">
    <location>
        <begin position="305"/>
        <end position="327"/>
    </location>
</feature>
<evidence type="ECO:0000259" key="3">
    <source>
        <dbReference type="PROSITE" id="PS50213"/>
    </source>
</evidence>
<dbReference type="Proteomes" id="UP001629113">
    <property type="component" value="Unassembled WGS sequence"/>
</dbReference>
<dbReference type="Pfam" id="PF02469">
    <property type="entry name" value="Fasciclin"/>
    <property type="match status" value="2"/>
</dbReference>
<evidence type="ECO:0000313" key="4">
    <source>
        <dbReference type="EMBL" id="KAL3420134.1"/>
    </source>
</evidence>
<dbReference type="PANTHER" id="PTHR10900">
    <property type="entry name" value="PERIOSTIN-RELATED"/>
    <property type="match status" value="1"/>
</dbReference>
<dbReference type="InterPro" id="IPR036378">
    <property type="entry name" value="FAS1_dom_sf"/>
</dbReference>
<evidence type="ECO:0000256" key="2">
    <source>
        <dbReference type="SAM" id="SignalP"/>
    </source>
</evidence>
<keyword evidence="5" id="KW-1185">Reference proteome</keyword>
<feature type="domain" description="FAS1" evidence="3">
    <location>
        <begin position="166"/>
        <end position="299"/>
    </location>
</feature>
<keyword evidence="2" id="KW-0732">Signal</keyword>
<name>A0ABR4PA27_9HELO</name>
<dbReference type="EMBL" id="JBFCZG010000007">
    <property type="protein sequence ID" value="KAL3420134.1"/>
    <property type="molecule type" value="Genomic_DNA"/>
</dbReference>
<feature type="signal peptide" evidence="2">
    <location>
        <begin position="1"/>
        <end position="17"/>
    </location>
</feature>
<dbReference type="PROSITE" id="PS50213">
    <property type="entry name" value="FAS1"/>
    <property type="match status" value="2"/>
</dbReference>
<organism evidence="4 5">
    <name type="scientific">Phlyctema vagabunda</name>
    <dbReference type="NCBI Taxonomy" id="108571"/>
    <lineage>
        <taxon>Eukaryota</taxon>
        <taxon>Fungi</taxon>
        <taxon>Dikarya</taxon>
        <taxon>Ascomycota</taxon>
        <taxon>Pezizomycotina</taxon>
        <taxon>Leotiomycetes</taxon>
        <taxon>Helotiales</taxon>
        <taxon>Dermateaceae</taxon>
        <taxon>Phlyctema</taxon>
    </lineage>
</organism>
<dbReference type="InterPro" id="IPR050904">
    <property type="entry name" value="Adhesion/Biosynth-related"/>
</dbReference>
<protein>
    <submittedName>
        <fullName evidence="4">Fasciclin domain-containing protein</fullName>
    </submittedName>
</protein>
<feature type="domain" description="FAS1" evidence="3">
    <location>
        <begin position="18"/>
        <end position="170"/>
    </location>
</feature>
<dbReference type="InterPro" id="IPR000782">
    <property type="entry name" value="FAS1_domain"/>
</dbReference>
<evidence type="ECO:0000256" key="1">
    <source>
        <dbReference type="SAM" id="MobiDB-lite"/>
    </source>
</evidence>
<dbReference type="SMART" id="SM00554">
    <property type="entry name" value="FAS1"/>
    <property type="match status" value="2"/>
</dbReference>
<sequence length="385" mass="38357">MFYKNLLLTALATTGSAQTLLEALSAQNSSLSSLNALLGTQTELVASLGAASNITILAPNNAALAAFLNSSAGAAAASNPDAVAALLSYHVLQGTYDASVFSETPQFIPTLLNNATYSNVTGGQVVQLELVDEDDTQTATIFSGLLSNSSVVTPNLNFTGGVIHVIDTILTVPQPPSDTALALGLTALVGALTTAGLAETVDGLSDVTIFAPSNTAFQNIGSATGNLTTEQLSEILTYHVINGTIAYSSLLANTTITTLNGQNLTVTIEEGDIFIGSAKVVIPNVLVSNGVVHVIDNVLNPANSTAAPDLEDDDSGEPAFSGASSATDVPFTSGITATTTAPAATSTGAGGAAATSTSSAGAAMHTGAMGAAALFGAAGVFAANM</sequence>
<evidence type="ECO:0000313" key="5">
    <source>
        <dbReference type="Proteomes" id="UP001629113"/>
    </source>
</evidence>
<feature type="chain" id="PRO_5046735233" evidence="2">
    <location>
        <begin position="18"/>
        <end position="385"/>
    </location>
</feature>